<dbReference type="Gene3D" id="3.40.33.10">
    <property type="entry name" value="CAP"/>
    <property type="match status" value="1"/>
</dbReference>
<dbReference type="InterPro" id="IPR014044">
    <property type="entry name" value="CAP_dom"/>
</dbReference>
<dbReference type="PRINTS" id="PR00837">
    <property type="entry name" value="V5TPXLIKE"/>
</dbReference>
<keyword evidence="5" id="KW-1015">Disulfide bond</keyword>
<dbReference type="PRINTS" id="PR00838">
    <property type="entry name" value="V5ALLERGEN"/>
</dbReference>
<dbReference type="PROSITE" id="PS01009">
    <property type="entry name" value="CRISP_1"/>
    <property type="match status" value="1"/>
</dbReference>
<evidence type="ECO:0000256" key="2">
    <source>
        <dbReference type="ARBA" id="ARBA00009169"/>
    </source>
</evidence>
<evidence type="ECO:0000256" key="1">
    <source>
        <dbReference type="ARBA" id="ARBA00004613"/>
    </source>
</evidence>
<dbReference type="PROSITE" id="PS01010">
    <property type="entry name" value="CRISP_2"/>
    <property type="match status" value="1"/>
</dbReference>
<feature type="signal peptide" evidence="8">
    <location>
        <begin position="1"/>
        <end position="21"/>
    </location>
</feature>
<dbReference type="InterPro" id="IPR018244">
    <property type="entry name" value="Allrgn_V5/Tpx1_CS"/>
</dbReference>
<evidence type="ECO:0000256" key="8">
    <source>
        <dbReference type="SAM" id="SignalP"/>
    </source>
</evidence>
<dbReference type="Proteomes" id="UP000694924">
    <property type="component" value="Unplaced"/>
</dbReference>
<dbReference type="InterPro" id="IPR035940">
    <property type="entry name" value="CAP_sf"/>
</dbReference>
<dbReference type="Pfam" id="PF00188">
    <property type="entry name" value="CAP"/>
    <property type="match status" value="1"/>
</dbReference>
<keyword evidence="4" id="KW-0964">Secreted</keyword>
<evidence type="ECO:0000256" key="4">
    <source>
        <dbReference type="ARBA" id="ARBA00022525"/>
    </source>
</evidence>
<evidence type="ECO:0000256" key="5">
    <source>
        <dbReference type="ARBA" id="ARBA00023157"/>
    </source>
</evidence>
<evidence type="ECO:0000256" key="7">
    <source>
        <dbReference type="ARBA" id="ARBA00033380"/>
    </source>
</evidence>
<keyword evidence="10" id="KW-1185">Reference proteome</keyword>
<evidence type="ECO:0000256" key="6">
    <source>
        <dbReference type="ARBA" id="ARBA00032745"/>
    </source>
</evidence>
<feature type="chain" id="PRO_5047315322" description="Venom allergen 5" evidence="8">
    <location>
        <begin position="22"/>
        <end position="227"/>
    </location>
</feature>
<sequence>MKISCLICLVIVLTIIHLSQANDYCKIKCSSGVHTVCQYGESTKPSKNCAGKLIKSVGPTEEEKKLIVEEHNRFRQKVAKGLETRGNPGPQPAASNMNNLVWNDELAKIAQVWASQCQILVHDKCRNTEKYQVGQNIAYAGSSNHFPSVTKLIQLWENEVKDFNYNTGITNKNFGKVGHYTQMVWGNTKEVGCGSLKYVEKNMQIHYLICNYGPAGNYLGQPIYTKK</sequence>
<evidence type="ECO:0000259" key="9">
    <source>
        <dbReference type="SMART" id="SM00198"/>
    </source>
</evidence>
<comment type="similarity">
    <text evidence="2">Belongs to the CRISP family. Venom allergen 5-like subfamily.</text>
</comment>
<dbReference type="CDD" id="cd05380">
    <property type="entry name" value="CAP_euk"/>
    <property type="match status" value="1"/>
</dbReference>
<organism evidence="10 11">
    <name type="scientific">Polistes dominula</name>
    <name type="common">European paper wasp</name>
    <name type="synonym">Vespa dominula</name>
    <dbReference type="NCBI Taxonomy" id="743375"/>
    <lineage>
        <taxon>Eukaryota</taxon>
        <taxon>Metazoa</taxon>
        <taxon>Ecdysozoa</taxon>
        <taxon>Arthropoda</taxon>
        <taxon>Hexapoda</taxon>
        <taxon>Insecta</taxon>
        <taxon>Pterygota</taxon>
        <taxon>Neoptera</taxon>
        <taxon>Endopterygota</taxon>
        <taxon>Hymenoptera</taxon>
        <taxon>Apocrita</taxon>
        <taxon>Aculeata</taxon>
        <taxon>Vespoidea</taxon>
        <taxon>Vespidae</taxon>
        <taxon>Polistinae</taxon>
        <taxon>Polistini</taxon>
        <taxon>Polistes</taxon>
    </lineage>
</organism>
<accession>A0ABM1I6Y4</accession>
<dbReference type="InterPro" id="IPR002413">
    <property type="entry name" value="V5_allergen-like"/>
</dbReference>
<dbReference type="SUPFAM" id="SSF55797">
    <property type="entry name" value="PR-1-like"/>
    <property type="match status" value="1"/>
</dbReference>
<feature type="domain" description="SCP" evidence="9">
    <location>
        <begin position="62"/>
        <end position="220"/>
    </location>
</feature>
<keyword evidence="8" id="KW-0732">Signal</keyword>
<evidence type="ECO:0000256" key="3">
    <source>
        <dbReference type="ARBA" id="ARBA00016041"/>
    </source>
</evidence>
<proteinExistence type="inferred from homology"/>
<evidence type="ECO:0000313" key="11">
    <source>
        <dbReference type="RefSeq" id="XP_015175971.1"/>
    </source>
</evidence>
<dbReference type="SMART" id="SM00198">
    <property type="entry name" value="SCP"/>
    <property type="match status" value="1"/>
</dbReference>
<dbReference type="GeneID" id="107066143"/>
<evidence type="ECO:0000313" key="10">
    <source>
        <dbReference type="Proteomes" id="UP000694924"/>
    </source>
</evidence>
<dbReference type="RefSeq" id="XP_015175971.1">
    <property type="nucleotide sequence ID" value="XM_015320485.1"/>
</dbReference>
<dbReference type="InterPro" id="IPR001283">
    <property type="entry name" value="CRISP-related"/>
</dbReference>
<protein>
    <recommendedName>
        <fullName evidence="3">Venom allergen 5</fullName>
    </recommendedName>
    <alternativeName>
        <fullName evidence="7">Antigen 5</fullName>
    </alternativeName>
    <alternativeName>
        <fullName evidence="6">Cysteine-rich venom protein</fullName>
    </alternativeName>
</protein>
<comment type="subcellular location">
    <subcellularLocation>
        <location evidence="1">Secreted</location>
    </subcellularLocation>
</comment>
<dbReference type="PANTHER" id="PTHR10334">
    <property type="entry name" value="CYSTEINE-RICH SECRETORY PROTEIN-RELATED"/>
    <property type="match status" value="1"/>
</dbReference>
<reference evidence="11" key="1">
    <citation type="submission" date="2025-08" db="UniProtKB">
        <authorList>
            <consortium name="RefSeq"/>
        </authorList>
    </citation>
    <scope>IDENTIFICATION</scope>
    <source>
        <tissue evidence="11">Whole body</tissue>
    </source>
</reference>
<gene>
    <name evidence="11" type="primary">LOC107066143</name>
</gene>
<name>A0ABM1I6Y4_POLDO</name>
<dbReference type="RefSeq" id="NP_001310265.1">
    <property type="nucleotide sequence ID" value="NM_001323336.1"/>
</dbReference>